<reference evidence="1" key="1">
    <citation type="submission" date="2015-02" db="EMBL/GenBank/DDBJ databases">
        <title>AsaGEI2b: a new variant of a genomic island revealed by the draft genome sequence of the Aeromonas salmonicida subsp. salmonicida JF3224 strain isolated from a wild fish in Switzerland.</title>
        <authorList>
            <person name="Emond-Rheault J.-G."/>
            <person name="Vincent A.T."/>
            <person name="Trudel M.V."/>
            <person name="Frey J."/>
            <person name="Frenette M."/>
            <person name="Charette S.J."/>
        </authorList>
    </citation>
    <scope>NUCLEOTIDE SEQUENCE</scope>
    <source>
        <strain evidence="1">JF3224</strain>
    </source>
</reference>
<organism evidence="1">
    <name type="scientific">Aeromonas salmonicida subsp. salmonicida</name>
    <dbReference type="NCBI Taxonomy" id="29491"/>
    <lineage>
        <taxon>Bacteria</taxon>
        <taxon>Pseudomonadati</taxon>
        <taxon>Pseudomonadota</taxon>
        <taxon>Gammaproteobacteria</taxon>
        <taxon>Aeromonadales</taxon>
        <taxon>Aeromonadaceae</taxon>
        <taxon>Aeromonas</taxon>
    </lineage>
</organism>
<dbReference type="EMBL" id="KP861348">
    <property type="protein sequence ID" value="AKD43404.1"/>
    <property type="molecule type" value="Genomic_DNA"/>
</dbReference>
<evidence type="ECO:0000313" key="1">
    <source>
        <dbReference type="EMBL" id="AKD43404.1"/>
    </source>
</evidence>
<protein>
    <submittedName>
        <fullName evidence="1">Uncharacterized protein</fullName>
    </submittedName>
</protein>
<proteinExistence type="predicted"/>
<dbReference type="AlphaFoldDB" id="A0A0F6T2M0"/>
<sequence>MGLHIKGGGGELIPLQGINILFSARDIDVLGRGGRVWFEMRHTHKDMPQVTAYPLKPELGGTPFSMGRYKVPVPFSAWGEEVVASGSGRRLRAVISRDDANRLEVTLGKAPVVNMSSLACDLSSRMMDSVKLAVLEELNKRGYGEDDAVELARHDRLMLCHISSSGDDVYVLDGEVIFTLYGRRELTSYYR</sequence>
<name>A0A0F6T2M0_AERSS</name>
<accession>A0A0F6T2M0</accession>